<protein>
    <submittedName>
        <fullName evidence="4">Uncharacterized protein</fullName>
    </submittedName>
</protein>
<dbReference type="SUPFAM" id="SSF49363">
    <property type="entry name" value="Purple acid phosphatase, N-terminal domain"/>
    <property type="match status" value="1"/>
</dbReference>
<feature type="transmembrane region" description="Helical" evidence="1">
    <location>
        <begin position="12"/>
        <end position="30"/>
    </location>
</feature>
<feature type="transmembrane region" description="Helical" evidence="1">
    <location>
        <begin position="432"/>
        <end position="450"/>
    </location>
</feature>
<dbReference type="Gene3D" id="2.60.40.380">
    <property type="entry name" value="Purple acid phosphatase-like, N-terminal"/>
    <property type="match status" value="1"/>
</dbReference>
<feature type="domain" description="Bacterial Ig-like" evidence="3">
    <location>
        <begin position="287"/>
        <end position="365"/>
    </location>
</feature>
<dbReference type="GO" id="GO:0046872">
    <property type="term" value="F:metal ion binding"/>
    <property type="evidence" value="ECO:0007669"/>
    <property type="project" value="InterPro"/>
</dbReference>
<evidence type="ECO:0000313" key="4">
    <source>
        <dbReference type="EMBL" id="PIS14732.1"/>
    </source>
</evidence>
<dbReference type="InterPro" id="IPR008963">
    <property type="entry name" value="Purple_acid_Pase-like_N"/>
</dbReference>
<evidence type="ECO:0000259" key="2">
    <source>
        <dbReference type="Pfam" id="PF16656"/>
    </source>
</evidence>
<keyword evidence="1" id="KW-0812">Transmembrane</keyword>
<comment type="caution">
    <text evidence="4">The sequence shown here is derived from an EMBL/GenBank/DDBJ whole genome shotgun (WGS) entry which is preliminary data.</text>
</comment>
<dbReference type="GO" id="GO:0003993">
    <property type="term" value="F:acid phosphatase activity"/>
    <property type="evidence" value="ECO:0007669"/>
    <property type="project" value="InterPro"/>
</dbReference>
<dbReference type="InterPro" id="IPR013783">
    <property type="entry name" value="Ig-like_fold"/>
</dbReference>
<dbReference type="Pfam" id="PF19077">
    <property type="entry name" value="Big_13"/>
    <property type="match status" value="1"/>
</dbReference>
<dbReference type="Pfam" id="PF16656">
    <property type="entry name" value="Pur_ac_phosph_N"/>
    <property type="match status" value="1"/>
</dbReference>
<evidence type="ECO:0000256" key="1">
    <source>
        <dbReference type="SAM" id="Phobius"/>
    </source>
</evidence>
<dbReference type="InterPro" id="IPR015914">
    <property type="entry name" value="PAPs_N"/>
</dbReference>
<accession>A0A2H0WPY6</accession>
<dbReference type="Gene3D" id="2.60.40.10">
    <property type="entry name" value="Immunoglobulins"/>
    <property type="match status" value="1"/>
</dbReference>
<organism evidence="4 5">
    <name type="scientific">Candidatus Shapirobacteria bacterium CG09_land_8_20_14_0_10_39_12</name>
    <dbReference type="NCBI Taxonomy" id="1974885"/>
    <lineage>
        <taxon>Bacteria</taxon>
        <taxon>Candidatus Shapironibacteriota</taxon>
    </lineage>
</organism>
<dbReference type="Proteomes" id="UP000230775">
    <property type="component" value="Unassembled WGS sequence"/>
</dbReference>
<evidence type="ECO:0000313" key="5">
    <source>
        <dbReference type="Proteomes" id="UP000230775"/>
    </source>
</evidence>
<keyword evidence="1" id="KW-1133">Transmembrane helix</keyword>
<gene>
    <name evidence="4" type="ORF">COT64_01080</name>
</gene>
<proteinExistence type="predicted"/>
<reference evidence="5" key="1">
    <citation type="submission" date="2017-09" db="EMBL/GenBank/DDBJ databases">
        <title>Depth-based differentiation of microbial function through sediment-hosted aquifers and enrichment of novel symbionts in the deep terrestrial subsurface.</title>
        <authorList>
            <person name="Probst A.J."/>
            <person name="Ladd B."/>
            <person name="Jarett J.K."/>
            <person name="Geller-Mcgrath D.E."/>
            <person name="Sieber C.M.K."/>
            <person name="Emerson J.B."/>
            <person name="Anantharaman K."/>
            <person name="Thomas B.C."/>
            <person name="Malmstrom R."/>
            <person name="Stieglmeier M."/>
            <person name="Klingl A."/>
            <person name="Woyke T."/>
            <person name="Ryan C.M."/>
            <person name="Banfield J.F."/>
        </authorList>
    </citation>
    <scope>NUCLEOTIDE SEQUENCE [LARGE SCALE GENOMIC DNA]</scope>
</reference>
<dbReference type="InterPro" id="IPR044016">
    <property type="entry name" value="Big_13"/>
</dbReference>
<evidence type="ECO:0000259" key="3">
    <source>
        <dbReference type="Pfam" id="PF19077"/>
    </source>
</evidence>
<keyword evidence="1" id="KW-0472">Membrane</keyword>
<dbReference type="AlphaFoldDB" id="A0A2H0WPY6"/>
<dbReference type="EMBL" id="PEZI01000026">
    <property type="protein sequence ID" value="PIS14732.1"/>
    <property type="molecule type" value="Genomic_DNA"/>
</dbReference>
<sequence length="451" mass="48938">MKIRPKSKKIPAVFGLLILLVILFTGVFLINRFRSLNSSASSVISPQKIKITNIGSNFFAVSWITQNPSTGLVQFGENASLEELKKDIRDQNNSKSEKYQTHYILVDNLKAETKYFFKIISEGASFDNSQKPFEVTTGPTKIPTDNDIAQGRILTAEKQPATGVIVYLSIANAVTQSAITDSMGNWMIPLSLTRNLDLMTFSNYDRSAQVEEIFVQADSQTASVSLTTINDNPVPDILLGQNYNLLNQMPQISNTPAPLFQNPEEGSPSFGGFQQENASLSITSPAENEQINNSQPEFIGTAPKDQQLDIKIESEGEMSSNTVADQTGKWQWSPPSNLSPGPHTITVSYTDSGGFIRKVSRSFTVLAQGSSDLPSFTATPSGKLITPTTTPTSSLKITVSPSPSLAPTIPYRTSLPSTESGIYRSGTTLPTILFLGLGLIIILIGAALILF</sequence>
<name>A0A2H0WPY6_9BACT</name>
<feature type="domain" description="Purple acid phosphatase N-terminal" evidence="2">
    <location>
        <begin position="46"/>
        <end position="137"/>
    </location>
</feature>